<dbReference type="PROSITE" id="PS50222">
    <property type="entry name" value="EF_HAND_2"/>
    <property type="match status" value="1"/>
</dbReference>
<keyword evidence="7" id="KW-0274">FAD</keyword>
<evidence type="ECO:0000313" key="18">
    <source>
        <dbReference type="Proteomes" id="UP001472677"/>
    </source>
</evidence>
<name>A0ABR2EJT8_9ROSI</name>
<dbReference type="SUPFAM" id="SSF52343">
    <property type="entry name" value="Ferredoxin reductase-like, C-terminal NADP-linked domain"/>
    <property type="match status" value="1"/>
</dbReference>
<dbReference type="InterPro" id="IPR013623">
    <property type="entry name" value="NADPH_Ox"/>
</dbReference>
<feature type="transmembrane region" description="Helical" evidence="14">
    <location>
        <begin position="707"/>
        <end position="724"/>
    </location>
</feature>
<dbReference type="Pfam" id="PF01794">
    <property type="entry name" value="Ferric_reduct"/>
    <property type="match status" value="1"/>
</dbReference>
<dbReference type="InterPro" id="IPR013130">
    <property type="entry name" value="Fe3_Rdtase_TM_dom"/>
</dbReference>
<dbReference type="InterPro" id="IPR013112">
    <property type="entry name" value="FAD-bd_8"/>
</dbReference>
<accession>A0ABR2EJT8</accession>
<keyword evidence="6" id="KW-0479">Metal-binding</keyword>
<comment type="similarity">
    <text evidence="2">Belongs to the RBOH (TC 5.B.1.3) family.</text>
</comment>
<evidence type="ECO:0000256" key="3">
    <source>
        <dbReference type="ARBA" id="ARBA00022559"/>
    </source>
</evidence>
<dbReference type="SUPFAM" id="SSF47473">
    <property type="entry name" value="EF-hand"/>
    <property type="match status" value="1"/>
</dbReference>
<dbReference type="Gene3D" id="1.10.238.10">
    <property type="entry name" value="EF-hand"/>
    <property type="match status" value="1"/>
</dbReference>
<evidence type="ECO:0000256" key="8">
    <source>
        <dbReference type="ARBA" id="ARBA00022837"/>
    </source>
</evidence>
<feature type="region of interest" description="Disordered" evidence="13">
    <location>
        <begin position="1"/>
        <end position="76"/>
    </location>
</feature>
<keyword evidence="12 14" id="KW-0472">Membrane</keyword>
<evidence type="ECO:0000256" key="4">
    <source>
        <dbReference type="ARBA" id="ARBA00022630"/>
    </source>
</evidence>
<dbReference type="PROSITE" id="PS00018">
    <property type="entry name" value="EF_HAND_1"/>
    <property type="match status" value="1"/>
</dbReference>
<evidence type="ECO:0000256" key="10">
    <source>
        <dbReference type="ARBA" id="ARBA00022989"/>
    </source>
</evidence>
<dbReference type="InterPro" id="IPR000778">
    <property type="entry name" value="Cyt_b245_heavy_chain"/>
</dbReference>
<dbReference type="Gene3D" id="2.40.30.10">
    <property type="entry name" value="Translation factors"/>
    <property type="match status" value="1"/>
</dbReference>
<comment type="caution">
    <text evidence="17">The sequence shown here is derived from an EMBL/GenBank/DDBJ whole genome shotgun (WGS) entry which is preliminary data.</text>
</comment>
<protein>
    <recommendedName>
        <fullName evidence="19">Respiratory burst oxidase homolog protein H</fullName>
    </recommendedName>
</protein>
<dbReference type="EMBL" id="JBBPBM010000012">
    <property type="protein sequence ID" value="KAK8562257.1"/>
    <property type="molecule type" value="Genomic_DNA"/>
</dbReference>
<dbReference type="Pfam" id="PF08414">
    <property type="entry name" value="NADPH_Ox"/>
    <property type="match status" value="1"/>
</dbReference>
<dbReference type="InterPro" id="IPR018247">
    <property type="entry name" value="EF_Hand_1_Ca_BS"/>
</dbReference>
<keyword evidence="9" id="KW-0521">NADP</keyword>
<dbReference type="Proteomes" id="UP001472677">
    <property type="component" value="Unassembled WGS sequence"/>
</dbReference>
<organism evidence="17 18">
    <name type="scientific">Hibiscus sabdariffa</name>
    <name type="common">roselle</name>
    <dbReference type="NCBI Taxonomy" id="183260"/>
    <lineage>
        <taxon>Eukaryota</taxon>
        <taxon>Viridiplantae</taxon>
        <taxon>Streptophyta</taxon>
        <taxon>Embryophyta</taxon>
        <taxon>Tracheophyta</taxon>
        <taxon>Spermatophyta</taxon>
        <taxon>Magnoliopsida</taxon>
        <taxon>eudicotyledons</taxon>
        <taxon>Gunneridae</taxon>
        <taxon>Pentapetalae</taxon>
        <taxon>rosids</taxon>
        <taxon>malvids</taxon>
        <taxon>Malvales</taxon>
        <taxon>Malvaceae</taxon>
        <taxon>Malvoideae</taxon>
        <taxon>Hibiscus</taxon>
    </lineage>
</organism>
<evidence type="ECO:0000256" key="12">
    <source>
        <dbReference type="ARBA" id="ARBA00023136"/>
    </source>
</evidence>
<evidence type="ECO:0000256" key="5">
    <source>
        <dbReference type="ARBA" id="ARBA00022692"/>
    </source>
</evidence>
<keyword evidence="8" id="KW-0106">Calcium</keyword>
<dbReference type="SUPFAM" id="SSF63380">
    <property type="entry name" value="Riboflavin synthase domain-like"/>
    <property type="match status" value="1"/>
</dbReference>
<dbReference type="PRINTS" id="PR00466">
    <property type="entry name" value="GP91PHOX"/>
</dbReference>
<feature type="compositionally biased region" description="Basic and acidic residues" evidence="13">
    <location>
        <begin position="1"/>
        <end position="22"/>
    </location>
</feature>
<proteinExistence type="inferred from homology"/>
<dbReference type="InterPro" id="IPR017938">
    <property type="entry name" value="Riboflavin_synthase-like_b-brl"/>
</dbReference>
<keyword evidence="3" id="KW-0575">Peroxidase</keyword>
<feature type="compositionally biased region" description="Polar residues" evidence="13">
    <location>
        <begin position="107"/>
        <end position="116"/>
    </location>
</feature>
<dbReference type="Gene3D" id="3.40.50.80">
    <property type="entry name" value="Nucleotide-binding domain of ferredoxin-NADP reductase (FNR) module"/>
    <property type="match status" value="1"/>
</dbReference>
<feature type="transmembrane region" description="Helical" evidence="14">
    <location>
        <begin position="512"/>
        <end position="535"/>
    </location>
</feature>
<keyword evidence="11" id="KW-0560">Oxidoreductase</keyword>
<evidence type="ECO:0000256" key="6">
    <source>
        <dbReference type="ARBA" id="ARBA00022723"/>
    </source>
</evidence>
<keyword evidence="18" id="KW-1185">Reference proteome</keyword>
<gene>
    <name evidence="17" type="ORF">V6N12_010343</name>
</gene>
<evidence type="ECO:0000256" key="11">
    <source>
        <dbReference type="ARBA" id="ARBA00023002"/>
    </source>
</evidence>
<dbReference type="Pfam" id="PF08030">
    <property type="entry name" value="NAD_binding_6"/>
    <property type="match status" value="1"/>
</dbReference>
<sequence length="887" mass="101255">MKEKGVRNESEESKDETSRKWTLESIVIDETPDVPREDGARKSISNAPNEKPAALPMDTGPGSDSGELPRTSTSSVPGLLRNISRVTHFRRLLSAARKRSHGAPNNARVQRSGSTASRGLQSLRFLDRTVTGNEGDTWKSIERRFNQFAVKGRLYRDKFGACVGMGRDSKEFAGGVFDALARRKGWNPEDGITKDGLHSFWQEMTNQDLDSRLQIFFDMCDKDGDGKVSEEEVKEVIVLSASANKLGKLKQQAKTYASLIMEELDPDQLGYIELWQLEILLRGMVASEEGSKSVGKEHQTLAKAMIPKRYRNPISKYISITVEFLHENWRRIWLIILFVAINLILFSWKYVKFSRSPMSQITGYCVCVAKGSAEALKLNFALVLLPVCRKTLTTLRSSFLNQIIPFDDNINFHKLIALAIAIWSFIHTYMHLACNYPEIVRCPREKFMALLGPAFNFVQPTYADLLNNTVGITGILMVVIMLFSFTLATHNFRRNVVKLPWPFTTLAGFNAFWYAHHLLILVYIQLILHGHFLIFKRHWYHKTTWMYLAIPMVLYARERFLTSYQDHKHEVQVIKAVIYTGNVLALYMTKPQVFDYLSGMYLFVKCPEVSSFEWHPFSITSAPKDDYLSVHIRCLGDWTTELRDVFRKICQPPTVDAKRGDLMRLETKANEPPGATKDCEKDQPLFPIIFIKGPYGAPAQNYKKFDILLLIGLGIGATPFISIIKDLLSNIKPESKDNEICSILKSGKKCPDRAYFFWVTREQGSFEWFKGVMDDIAEYDKNKIIEMHNYLTSVYEEGDARSALIAMVQKMQQAKNGVDIVSESMITTHFARPNWRKVFSTLANNHPSSTIGVFYCGSVTLTKVLKKLCLEFSLETSTRFQFHKENF</sequence>
<dbReference type="InterPro" id="IPR002048">
    <property type="entry name" value="EF_hand_dom"/>
</dbReference>
<dbReference type="PANTHER" id="PTHR11972:SF54">
    <property type="entry name" value="RESPIRATORY BURST OXIDASE HOMOLOG PROTEIN J-RELATED"/>
    <property type="match status" value="1"/>
</dbReference>
<feature type="region of interest" description="Disordered" evidence="13">
    <location>
        <begin position="96"/>
        <end position="116"/>
    </location>
</feature>
<dbReference type="InterPro" id="IPR017927">
    <property type="entry name" value="FAD-bd_FR_type"/>
</dbReference>
<reference evidence="17 18" key="1">
    <citation type="journal article" date="2024" name="G3 (Bethesda)">
        <title>Genome assembly of Hibiscus sabdariffa L. provides insights into metabolisms of medicinal natural products.</title>
        <authorList>
            <person name="Kim T."/>
        </authorList>
    </citation>
    <scope>NUCLEOTIDE SEQUENCE [LARGE SCALE GENOMIC DNA]</scope>
    <source>
        <strain evidence="17">TK-2024</strain>
        <tissue evidence="17">Old leaves</tissue>
    </source>
</reference>
<evidence type="ECO:0000256" key="9">
    <source>
        <dbReference type="ARBA" id="ARBA00022857"/>
    </source>
</evidence>
<dbReference type="SFLD" id="SFLDG01169">
    <property type="entry name" value="NADPH_oxidase_subgroup_(NOX)"/>
    <property type="match status" value="1"/>
</dbReference>
<dbReference type="InterPro" id="IPR011992">
    <property type="entry name" value="EF-hand-dom_pair"/>
</dbReference>
<dbReference type="InterPro" id="IPR013121">
    <property type="entry name" value="Fe_red_NAD-bd_6"/>
</dbReference>
<dbReference type="Pfam" id="PF08022">
    <property type="entry name" value="FAD_binding_8"/>
    <property type="match status" value="1"/>
</dbReference>
<evidence type="ECO:0000256" key="2">
    <source>
        <dbReference type="ARBA" id="ARBA00007975"/>
    </source>
</evidence>
<evidence type="ECO:0000256" key="13">
    <source>
        <dbReference type="SAM" id="MobiDB-lite"/>
    </source>
</evidence>
<dbReference type="InterPro" id="IPR050369">
    <property type="entry name" value="RBOH/FRE"/>
</dbReference>
<feature type="domain" description="EF-hand" evidence="15">
    <location>
        <begin position="208"/>
        <end position="243"/>
    </location>
</feature>
<evidence type="ECO:0000256" key="14">
    <source>
        <dbReference type="SAM" id="Phobius"/>
    </source>
</evidence>
<dbReference type="PANTHER" id="PTHR11972">
    <property type="entry name" value="NADPH OXIDASE"/>
    <property type="match status" value="1"/>
</dbReference>
<dbReference type="CDD" id="cd06186">
    <property type="entry name" value="NOX_Duox_like_FAD_NADP"/>
    <property type="match status" value="1"/>
</dbReference>
<comment type="subcellular location">
    <subcellularLocation>
        <location evidence="1">Membrane</location>
        <topology evidence="1">Multi-pass membrane protein</topology>
    </subcellularLocation>
</comment>
<keyword evidence="5 14" id="KW-0812">Transmembrane</keyword>
<feature type="domain" description="FAD-binding FR-type" evidence="16">
    <location>
        <begin position="566"/>
        <end position="701"/>
    </location>
</feature>
<evidence type="ECO:0000313" key="17">
    <source>
        <dbReference type="EMBL" id="KAK8562257.1"/>
    </source>
</evidence>
<keyword evidence="4" id="KW-0285">Flavoprotein</keyword>
<feature type="transmembrane region" description="Helical" evidence="14">
    <location>
        <begin position="470"/>
        <end position="492"/>
    </location>
</feature>
<dbReference type="CDD" id="cd00051">
    <property type="entry name" value="EFh"/>
    <property type="match status" value="2"/>
</dbReference>
<dbReference type="PROSITE" id="PS51384">
    <property type="entry name" value="FAD_FR"/>
    <property type="match status" value="1"/>
</dbReference>
<evidence type="ECO:0000259" key="15">
    <source>
        <dbReference type="PROSITE" id="PS50222"/>
    </source>
</evidence>
<evidence type="ECO:0000259" key="16">
    <source>
        <dbReference type="PROSITE" id="PS51384"/>
    </source>
</evidence>
<evidence type="ECO:0000256" key="7">
    <source>
        <dbReference type="ARBA" id="ARBA00022827"/>
    </source>
</evidence>
<evidence type="ECO:0000256" key="1">
    <source>
        <dbReference type="ARBA" id="ARBA00004141"/>
    </source>
</evidence>
<evidence type="ECO:0008006" key="19">
    <source>
        <dbReference type="Google" id="ProtNLM"/>
    </source>
</evidence>
<keyword evidence="10 14" id="KW-1133">Transmembrane helix</keyword>
<feature type="transmembrane region" description="Helical" evidence="14">
    <location>
        <begin position="332"/>
        <end position="351"/>
    </location>
</feature>
<dbReference type="InterPro" id="IPR039261">
    <property type="entry name" value="FNR_nucleotide-bd"/>
</dbReference>